<evidence type="ECO:0000256" key="4">
    <source>
        <dbReference type="ARBA" id="ARBA00023155"/>
    </source>
</evidence>
<proteinExistence type="inferred from homology"/>
<name>A0A9P0YJ31_CUSEU</name>
<dbReference type="Proteomes" id="UP001152484">
    <property type="component" value="Unassembled WGS sequence"/>
</dbReference>
<dbReference type="AlphaFoldDB" id="A0A9P0YJ31"/>
<protein>
    <recommendedName>
        <fullName evidence="11">Homeobox domain-containing protein</fullName>
    </recommendedName>
</protein>
<dbReference type="GO" id="GO:0003700">
    <property type="term" value="F:DNA-binding transcription factor activity"/>
    <property type="evidence" value="ECO:0007669"/>
    <property type="project" value="InterPro"/>
</dbReference>
<keyword evidence="6" id="KW-0539">Nucleus</keyword>
<evidence type="ECO:0000256" key="1">
    <source>
        <dbReference type="ARBA" id="ARBA00022473"/>
    </source>
</evidence>
<dbReference type="PANTHER" id="PTHR47288">
    <property type="entry name" value="WUSCHEL-RELATED HOMEOBOX 9"/>
    <property type="match status" value="1"/>
</dbReference>
<accession>A0A9P0YJ31</accession>
<evidence type="ECO:0000256" key="8">
    <source>
        <dbReference type="SAM" id="MobiDB-lite"/>
    </source>
</evidence>
<keyword evidence="4" id="KW-0371">Homeobox</keyword>
<evidence type="ECO:0000256" key="7">
    <source>
        <dbReference type="ARBA" id="ARBA00024040"/>
    </source>
</evidence>
<feature type="region of interest" description="Disordered" evidence="8">
    <location>
        <begin position="16"/>
        <end position="45"/>
    </location>
</feature>
<keyword evidence="10" id="KW-1185">Reference proteome</keyword>
<comment type="similarity">
    <text evidence="7">Belongs to the WUS homeobox family.</text>
</comment>
<evidence type="ECO:0008006" key="11">
    <source>
        <dbReference type="Google" id="ProtNLM"/>
    </source>
</evidence>
<keyword evidence="5" id="KW-0804">Transcription</keyword>
<evidence type="ECO:0000313" key="10">
    <source>
        <dbReference type="Proteomes" id="UP001152484"/>
    </source>
</evidence>
<keyword evidence="1" id="KW-0217">Developmental protein</keyword>
<evidence type="ECO:0000256" key="2">
    <source>
        <dbReference type="ARBA" id="ARBA00023015"/>
    </source>
</evidence>
<sequence length="98" mass="11194">MRPRLNKGWPSLFKVNGGCSVKRNNNPLPDKEKSSSSMVVPSRSSGRFEDIMRERWIPTPEQLKILEAVFNSGCSIPPPREDIARIRMEIEGTERQEP</sequence>
<gene>
    <name evidence="9" type="ORF">CEURO_LOCUS1546</name>
</gene>
<evidence type="ECO:0000256" key="5">
    <source>
        <dbReference type="ARBA" id="ARBA00023163"/>
    </source>
</evidence>
<reference evidence="9" key="1">
    <citation type="submission" date="2022-07" db="EMBL/GenBank/DDBJ databases">
        <authorList>
            <person name="Macas J."/>
            <person name="Novak P."/>
            <person name="Neumann P."/>
        </authorList>
    </citation>
    <scope>NUCLEOTIDE SEQUENCE</scope>
</reference>
<keyword evidence="2" id="KW-0805">Transcription regulation</keyword>
<keyword evidence="3" id="KW-0238">DNA-binding</keyword>
<dbReference type="InterPro" id="IPR044557">
    <property type="entry name" value="WOX8/9-like"/>
</dbReference>
<organism evidence="9 10">
    <name type="scientific">Cuscuta europaea</name>
    <name type="common">European dodder</name>
    <dbReference type="NCBI Taxonomy" id="41803"/>
    <lineage>
        <taxon>Eukaryota</taxon>
        <taxon>Viridiplantae</taxon>
        <taxon>Streptophyta</taxon>
        <taxon>Embryophyta</taxon>
        <taxon>Tracheophyta</taxon>
        <taxon>Spermatophyta</taxon>
        <taxon>Magnoliopsida</taxon>
        <taxon>eudicotyledons</taxon>
        <taxon>Gunneridae</taxon>
        <taxon>Pentapetalae</taxon>
        <taxon>asterids</taxon>
        <taxon>lamiids</taxon>
        <taxon>Solanales</taxon>
        <taxon>Convolvulaceae</taxon>
        <taxon>Cuscuteae</taxon>
        <taxon>Cuscuta</taxon>
        <taxon>Cuscuta subgen. Cuscuta</taxon>
    </lineage>
</organism>
<evidence type="ECO:0000256" key="6">
    <source>
        <dbReference type="ARBA" id="ARBA00023242"/>
    </source>
</evidence>
<evidence type="ECO:0000313" key="9">
    <source>
        <dbReference type="EMBL" id="CAH9060249.1"/>
    </source>
</evidence>
<dbReference type="EMBL" id="CAMAPE010000004">
    <property type="protein sequence ID" value="CAH9060249.1"/>
    <property type="molecule type" value="Genomic_DNA"/>
</dbReference>
<feature type="compositionally biased region" description="Low complexity" evidence="8">
    <location>
        <begin position="35"/>
        <end position="45"/>
    </location>
</feature>
<dbReference type="GO" id="GO:0003677">
    <property type="term" value="F:DNA binding"/>
    <property type="evidence" value="ECO:0007669"/>
    <property type="project" value="UniProtKB-KW"/>
</dbReference>
<dbReference type="PANTHER" id="PTHR47288:SF1">
    <property type="entry name" value="WUSCHEL-RELATED HOMEOBOX 9"/>
    <property type="match status" value="1"/>
</dbReference>
<dbReference type="GO" id="GO:0050793">
    <property type="term" value="P:regulation of developmental process"/>
    <property type="evidence" value="ECO:0007669"/>
    <property type="project" value="InterPro"/>
</dbReference>
<evidence type="ECO:0000256" key="3">
    <source>
        <dbReference type="ARBA" id="ARBA00023125"/>
    </source>
</evidence>
<comment type="caution">
    <text evidence="9">The sequence shown here is derived from an EMBL/GenBank/DDBJ whole genome shotgun (WGS) entry which is preliminary data.</text>
</comment>